<feature type="region of interest" description="Disordered" evidence="1">
    <location>
        <begin position="365"/>
        <end position="384"/>
    </location>
</feature>
<gene>
    <name evidence="3" type="ORF">H5410_057699</name>
</gene>
<dbReference type="SMART" id="SM00239">
    <property type="entry name" value="C2"/>
    <property type="match status" value="1"/>
</dbReference>
<reference evidence="3 4" key="1">
    <citation type="submission" date="2020-09" db="EMBL/GenBank/DDBJ databases">
        <title>De no assembly of potato wild relative species, Solanum commersonii.</title>
        <authorList>
            <person name="Cho K."/>
        </authorList>
    </citation>
    <scope>NUCLEOTIDE SEQUENCE [LARGE SCALE GENOMIC DNA]</scope>
    <source>
        <strain evidence="3">LZ3.2</strain>
        <tissue evidence="3">Leaf</tissue>
    </source>
</reference>
<protein>
    <recommendedName>
        <fullName evidence="2">C2 domain-containing protein</fullName>
    </recommendedName>
</protein>
<dbReference type="OrthoDB" id="270970at2759"/>
<organism evidence="3 4">
    <name type="scientific">Solanum commersonii</name>
    <name type="common">Commerson's wild potato</name>
    <name type="synonym">Commerson's nightshade</name>
    <dbReference type="NCBI Taxonomy" id="4109"/>
    <lineage>
        <taxon>Eukaryota</taxon>
        <taxon>Viridiplantae</taxon>
        <taxon>Streptophyta</taxon>
        <taxon>Embryophyta</taxon>
        <taxon>Tracheophyta</taxon>
        <taxon>Spermatophyta</taxon>
        <taxon>Magnoliopsida</taxon>
        <taxon>eudicotyledons</taxon>
        <taxon>Gunneridae</taxon>
        <taxon>Pentapetalae</taxon>
        <taxon>asterids</taxon>
        <taxon>lamiids</taxon>
        <taxon>Solanales</taxon>
        <taxon>Solanaceae</taxon>
        <taxon>Solanoideae</taxon>
        <taxon>Solaneae</taxon>
        <taxon>Solanum</taxon>
    </lineage>
</organism>
<proteinExistence type="predicted"/>
<dbReference type="PANTHER" id="PTHR31208">
    <property type="entry name" value="EXPRESSED PROTEIN"/>
    <property type="match status" value="1"/>
</dbReference>
<feature type="domain" description="C2" evidence="2">
    <location>
        <begin position="11"/>
        <end position="132"/>
    </location>
</feature>
<evidence type="ECO:0000313" key="3">
    <source>
        <dbReference type="EMBL" id="KAG5577565.1"/>
    </source>
</evidence>
<dbReference type="Gene3D" id="2.60.40.150">
    <property type="entry name" value="C2 domain"/>
    <property type="match status" value="1"/>
</dbReference>
<dbReference type="Proteomes" id="UP000824120">
    <property type="component" value="Chromosome 11"/>
</dbReference>
<dbReference type="CDD" id="cd00030">
    <property type="entry name" value="C2"/>
    <property type="match status" value="1"/>
</dbReference>
<dbReference type="InterPro" id="IPR035892">
    <property type="entry name" value="C2_domain_sf"/>
</dbReference>
<feature type="compositionally biased region" description="Basic and acidic residues" evidence="1">
    <location>
        <begin position="281"/>
        <end position="311"/>
    </location>
</feature>
<name>A0A9J5WQH2_SOLCO</name>
<dbReference type="PANTHER" id="PTHR31208:SF3">
    <property type="entry name" value="OS01G0953500 PROTEIN"/>
    <property type="match status" value="1"/>
</dbReference>
<comment type="caution">
    <text evidence="3">The sequence shown here is derived from an EMBL/GenBank/DDBJ whole genome shotgun (WGS) entry which is preliminary data.</text>
</comment>
<keyword evidence="4" id="KW-1185">Reference proteome</keyword>
<evidence type="ECO:0000256" key="1">
    <source>
        <dbReference type="SAM" id="MobiDB-lite"/>
    </source>
</evidence>
<dbReference type="PROSITE" id="PS50004">
    <property type="entry name" value="C2"/>
    <property type="match status" value="1"/>
</dbReference>
<evidence type="ECO:0000313" key="4">
    <source>
        <dbReference type="Proteomes" id="UP000824120"/>
    </source>
</evidence>
<dbReference type="InterPro" id="IPR000008">
    <property type="entry name" value="C2_dom"/>
</dbReference>
<dbReference type="EMBL" id="JACXVP010000011">
    <property type="protein sequence ID" value="KAG5577565.1"/>
    <property type="molecule type" value="Genomic_DNA"/>
</dbReference>
<evidence type="ECO:0000259" key="2">
    <source>
        <dbReference type="PROSITE" id="PS50004"/>
    </source>
</evidence>
<dbReference type="AlphaFoldDB" id="A0A9J5WQH2"/>
<dbReference type="SUPFAM" id="SSF49562">
    <property type="entry name" value="C2 domain (Calcium/lipid-binding domain, CaLB)"/>
    <property type="match status" value="1"/>
</dbReference>
<accession>A0A9J5WQH2</accession>
<dbReference type="Pfam" id="PF00168">
    <property type="entry name" value="C2"/>
    <property type="match status" value="1"/>
</dbReference>
<sequence>MDAFKQTSTGFLYNPNLSTDSESELSGVIEIHVHHARNIHNICIYNNQDVYAKFSLTYNPDEAISTRIINGGGKNPDFNEDLVMKVSQVDSILKCEIWMLSRAKALMEDQLLGFALVPISSVVGKGKITQDFSLSSTDLFHSPAGIVKLSLFLNTNNLISVSDNPSCSPSSSSSISSEVVLLDRNTSQVILDPVEYSRIEFPEISLVQENQEMVSQYFDLGGSFLQLAGFHSHHHHDQQQQQQPQDDYEMAAINPSEDDDSNISPKQNSWFLSSSMTSSLSDDRNSADSSPDKQINDNKKDSIKKEDEELKEPHVVFTAPLGNIIKIDAEQSGMQQQIVDMYMRSMQQFTESLAKMKLPLDLDKADQKDHGSSSSDMNNNRKENSRVFYGSRAFF</sequence>
<feature type="region of interest" description="Disordered" evidence="1">
    <location>
        <begin position="274"/>
        <end position="311"/>
    </location>
</feature>